<dbReference type="Pfam" id="PF13567">
    <property type="entry name" value="DUF4131"/>
    <property type="match status" value="1"/>
</dbReference>
<feature type="domain" description="ComEC/Rec2-related protein" evidence="8">
    <location>
        <begin position="238"/>
        <end position="511"/>
    </location>
</feature>
<feature type="transmembrane region" description="Helical" evidence="7">
    <location>
        <begin position="258"/>
        <end position="284"/>
    </location>
</feature>
<evidence type="ECO:0000256" key="3">
    <source>
        <dbReference type="ARBA" id="ARBA00022692"/>
    </source>
</evidence>
<dbReference type="EMBL" id="AAMT01000017">
    <property type="protein sequence ID" value="EAQ11305.1"/>
    <property type="molecule type" value="Genomic_DNA"/>
</dbReference>
<feature type="transmembrane region" description="Helical" evidence="7">
    <location>
        <begin position="40"/>
        <end position="60"/>
    </location>
</feature>
<feature type="transmembrane region" description="Helical" evidence="7">
    <location>
        <begin position="12"/>
        <end position="34"/>
    </location>
</feature>
<evidence type="ECO:0000256" key="7">
    <source>
        <dbReference type="SAM" id="Phobius"/>
    </source>
</evidence>
<dbReference type="eggNOG" id="COG0658">
    <property type="taxonomic scope" value="Bacteria"/>
</dbReference>
<dbReference type="HOGENOM" id="CLU_011826_1_0_5"/>
<feature type="transmembrane region" description="Helical" evidence="7">
    <location>
        <begin position="320"/>
        <end position="337"/>
    </location>
</feature>
<evidence type="ECO:0000259" key="9">
    <source>
        <dbReference type="Pfam" id="PF13567"/>
    </source>
</evidence>
<dbReference type="PANTHER" id="PTHR30619">
    <property type="entry name" value="DNA INTERNALIZATION/COMPETENCE PROTEIN COMEC/REC2"/>
    <property type="match status" value="1"/>
</dbReference>
<feature type="transmembrane region" description="Helical" evidence="7">
    <location>
        <begin position="399"/>
        <end position="422"/>
    </location>
</feature>
<protein>
    <submittedName>
        <fullName evidence="10">Putative Competence protein</fullName>
    </submittedName>
</protein>
<evidence type="ECO:0000313" key="11">
    <source>
        <dbReference type="Proteomes" id="UP000002931"/>
    </source>
</evidence>
<organism evidence="10 11">
    <name type="scientific">Maritimibacter alkaliphilus HTCC2654</name>
    <dbReference type="NCBI Taxonomy" id="314271"/>
    <lineage>
        <taxon>Bacteria</taxon>
        <taxon>Pseudomonadati</taxon>
        <taxon>Pseudomonadota</taxon>
        <taxon>Alphaproteobacteria</taxon>
        <taxon>Rhodobacterales</taxon>
        <taxon>Roseobacteraceae</taxon>
        <taxon>Maritimibacter</taxon>
    </lineage>
</organism>
<dbReference type="STRING" id="314271.RB2654_04731"/>
<reference evidence="10 11" key="1">
    <citation type="journal article" date="2010" name="J. Bacteriol.">
        <title>Genome sequences of Pelagibaca bermudensis HTCC2601T and Maritimibacter alkaliphilus HTCC2654T, the type strains of two marine Roseobacter genera.</title>
        <authorList>
            <person name="Thrash J.C."/>
            <person name="Cho J.C."/>
            <person name="Ferriera S."/>
            <person name="Johnson J."/>
            <person name="Vergin K.L."/>
            <person name="Giovannoni S.J."/>
        </authorList>
    </citation>
    <scope>NUCLEOTIDE SEQUENCE [LARGE SCALE GENOMIC DNA]</scope>
    <source>
        <strain evidence="10 11">HTCC2654</strain>
    </source>
</reference>
<dbReference type="InterPro" id="IPR025405">
    <property type="entry name" value="DUF4131"/>
</dbReference>
<keyword evidence="11" id="KW-1185">Reference proteome</keyword>
<keyword evidence="5 7" id="KW-0472">Membrane</keyword>
<dbReference type="OrthoDB" id="9790149at2"/>
<feature type="domain" description="DUF4131" evidence="9">
    <location>
        <begin position="43"/>
        <end position="198"/>
    </location>
</feature>
<sequence length="700" mass="72842">MASAISERLERLRGRLILFAPIFLGIGIGVYFLLRTEPGVIGWAVVAGLAVGAAMAGWLIGRSALPGVGLPFLAAAAVMTGLMLAGGRTAIVAAPVLDFRYYGPVEGRIVVIDRSQSDAVRLTLDQVRLDDVAPWKVPDRVRVSLHGQQGFVDPVPGMRIAVTSHLSGPEGPVEPGGFDFRRMAWFRSIGAVGYTTKPALALAPAERALPIHRLRAAISAAVQAEIPGEAGAFAAAITTGDRSAMGQETVEALRASNLAHLLAISGLHMGLLVGFVFGTLRLGLALTPGVGVSMDVRKVAAVVALAAGAFYLAMSGGAVSTSRAFVMVAVMLVAILVGRRALTLRAVAVAALILLILKPESLVEAGFQMSFAATTALVFVFGALRDVQRGKLPKWARPVFAVVLSSLVAGLATAPFSAAIFNRVAHYGLIANVVSVPVMGTLVMPLAVLAALLAPLGLSWIALDLMRWPIEWILWVAKKVAALDGAVGHVIAPPDAVMPMIALGGLAVILLRGAGRAAGAVVVVAALALWTQATRPDVLISPSGSLIGAMTAEGRALTKARGEGFAARSWLENDGDSTDQESAAARMAQATDPQFDLPGLTLRLVSGRGAADRLEGACASEALVIFAAKPLDRYPEGCNMLDRAALARTGALAITLTADGPRVTSVAQVSGNRPWTRADQTKTRRTQPAASDLPLLIARQ</sequence>
<feature type="transmembrane region" description="Helical" evidence="7">
    <location>
        <begin position="497"/>
        <end position="530"/>
    </location>
</feature>
<feature type="transmembrane region" description="Helical" evidence="7">
    <location>
        <begin position="72"/>
        <end position="97"/>
    </location>
</feature>
<feature type="region of interest" description="Disordered" evidence="6">
    <location>
        <begin position="672"/>
        <end position="692"/>
    </location>
</feature>
<dbReference type="PANTHER" id="PTHR30619:SF1">
    <property type="entry name" value="RECOMBINATION PROTEIN 2"/>
    <property type="match status" value="1"/>
</dbReference>
<proteinExistence type="predicted"/>
<comment type="caution">
    <text evidence="10">The sequence shown here is derived from an EMBL/GenBank/DDBJ whole genome shotgun (WGS) entry which is preliminary data.</text>
</comment>
<evidence type="ECO:0000256" key="1">
    <source>
        <dbReference type="ARBA" id="ARBA00004651"/>
    </source>
</evidence>
<dbReference type="Pfam" id="PF03772">
    <property type="entry name" value="Competence"/>
    <property type="match status" value="1"/>
</dbReference>
<feature type="transmembrane region" description="Helical" evidence="7">
    <location>
        <begin position="296"/>
        <end position="314"/>
    </location>
</feature>
<dbReference type="NCBIfam" id="TIGR00360">
    <property type="entry name" value="ComEC_N-term"/>
    <property type="match status" value="1"/>
</dbReference>
<gene>
    <name evidence="10" type="ORF">RB2654_04731</name>
</gene>
<dbReference type="InterPro" id="IPR004477">
    <property type="entry name" value="ComEC_N"/>
</dbReference>
<keyword evidence="2" id="KW-1003">Cell membrane</keyword>
<dbReference type="InterPro" id="IPR052159">
    <property type="entry name" value="Competence_DNA_uptake"/>
</dbReference>
<dbReference type="GO" id="GO:0005886">
    <property type="term" value="C:plasma membrane"/>
    <property type="evidence" value="ECO:0007669"/>
    <property type="project" value="UniProtKB-SubCell"/>
</dbReference>
<name>A3VKI1_9RHOB</name>
<evidence type="ECO:0000256" key="6">
    <source>
        <dbReference type="SAM" id="MobiDB-lite"/>
    </source>
</evidence>
<dbReference type="AlphaFoldDB" id="A3VKI1"/>
<keyword evidence="4 7" id="KW-1133">Transmembrane helix</keyword>
<feature type="transmembrane region" description="Helical" evidence="7">
    <location>
        <begin position="442"/>
        <end position="463"/>
    </location>
</feature>
<dbReference type="Proteomes" id="UP000002931">
    <property type="component" value="Unassembled WGS sequence"/>
</dbReference>
<accession>A3VKI1</accession>
<keyword evidence="3 7" id="KW-0812">Transmembrane</keyword>
<evidence type="ECO:0000259" key="8">
    <source>
        <dbReference type="Pfam" id="PF03772"/>
    </source>
</evidence>
<comment type="subcellular location">
    <subcellularLocation>
        <location evidence="1">Cell membrane</location>
        <topology evidence="1">Multi-pass membrane protein</topology>
    </subcellularLocation>
</comment>
<evidence type="ECO:0000256" key="5">
    <source>
        <dbReference type="ARBA" id="ARBA00023136"/>
    </source>
</evidence>
<evidence type="ECO:0000256" key="2">
    <source>
        <dbReference type="ARBA" id="ARBA00022475"/>
    </source>
</evidence>
<evidence type="ECO:0000313" key="10">
    <source>
        <dbReference type="EMBL" id="EAQ11305.1"/>
    </source>
</evidence>
<dbReference type="RefSeq" id="WP_008329185.1">
    <property type="nucleotide sequence ID" value="NZ_CH902578.1"/>
</dbReference>
<feature type="transmembrane region" description="Helical" evidence="7">
    <location>
        <begin position="365"/>
        <end position="387"/>
    </location>
</feature>
<evidence type="ECO:0000256" key="4">
    <source>
        <dbReference type="ARBA" id="ARBA00022989"/>
    </source>
</evidence>